<dbReference type="Proteomes" id="UP000663193">
    <property type="component" value="Chromosome 4"/>
</dbReference>
<name>A0A7U2HZT0_PHANO</name>
<protein>
    <submittedName>
        <fullName evidence="1">Uncharacterized protein</fullName>
    </submittedName>
</protein>
<reference evidence="2" key="1">
    <citation type="journal article" date="2021" name="BMC Genomics">
        <title>Chromosome-level genome assembly and manually-curated proteome of model necrotroph Parastagonospora nodorum Sn15 reveals a genome-wide trove of candidate effector homologs, and redundancy of virulence-related functions within an accessory chromosome.</title>
        <authorList>
            <person name="Bertazzoni S."/>
            <person name="Jones D.A.B."/>
            <person name="Phan H.T."/>
            <person name="Tan K.-C."/>
            <person name="Hane J.K."/>
        </authorList>
    </citation>
    <scope>NUCLEOTIDE SEQUENCE [LARGE SCALE GENOMIC DNA]</scope>
    <source>
        <strain evidence="2">SN15 / ATCC MYA-4574 / FGSC 10173)</strain>
    </source>
</reference>
<organism evidence="1 2">
    <name type="scientific">Phaeosphaeria nodorum (strain SN15 / ATCC MYA-4574 / FGSC 10173)</name>
    <name type="common">Glume blotch fungus</name>
    <name type="synonym">Parastagonospora nodorum</name>
    <dbReference type="NCBI Taxonomy" id="321614"/>
    <lineage>
        <taxon>Eukaryota</taxon>
        <taxon>Fungi</taxon>
        <taxon>Dikarya</taxon>
        <taxon>Ascomycota</taxon>
        <taxon>Pezizomycotina</taxon>
        <taxon>Dothideomycetes</taxon>
        <taxon>Pleosporomycetidae</taxon>
        <taxon>Pleosporales</taxon>
        <taxon>Pleosporineae</taxon>
        <taxon>Phaeosphaeriaceae</taxon>
        <taxon>Parastagonospora</taxon>
    </lineage>
</organism>
<proteinExistence type="predicted"/>
<evidence type="ECO:0000313" key="1">
    <source>
        <dbReference type="EMBL" id="QRC94122.1"/>
    </source>
</evidence>
<dbReference type="EMBL" id="CP069026">
    <property type="protein sequence ID" value="QRC94122.1"/>
    <property type="molecule type" value="Genomic_DNA"/>
</dbReference>
<evidence type="ECO:0000313" key="2">
    <source>
        <dbReference type="Proteomes" id="UP000663193"/>
    </source>
</evidence>
<keyword evidence="2" id="KW-1185">Reference proteome</keyword>
<gene>
    <name evidence="1" type="ORF">JI435_074020</name>
</gene>
<dbReference type="VEuPathDB" id="FungiDB:JI435_074020"/>
<dbReference type="AlphaFoldDB" id="A0A7U2HZT0"/>
<sequence>MLGDLRKAMKHAVRLSAQQGLTTLRCDQQQASFTVQKFLSSSNVPGPTGKVWCGVRNVG</sequence>
<accession>A0A7U2HZT0</accession>